<protein>
    <submittedName>
        <fullName evidence="1">Uncharacterized protein</fullName>
    </submittedName>
</protein>
<gene>
    <name evidence="1" type="ORF">PSI14_13205</name>
</gene>
<proteinExistence type="predicted"/>
<sequence>MNKYYEEEPLSYQNTPQKPVEREFIKDNWSVRVENDKYIFSYISGEFFGQLKEVEINKRDYLQAIKNGITFDELCRKYNVS</sequence>
<keyword evidence="2" id="KW-1185">Reference proteome</keyword>
<dbReference type="Proteomes" id="UP001220225">
    <property type="component" value="Unassembled WGS sequence"/>
</dbReference>
<name>A0ABT5LTM7_9GAMM</name>
<organism evidence="1 2">
    <name type="scientific">Xenorhabdus anantnagensis</name>
    <dbReference type="NCBI Taxonomy" id="3025875"/>
    <lineage>
        <taxon>Bacteria</taxon>
        <taxon>Pseudomonadati</taxon>
        <taxon>Pseudomonadota</taxon>
        <taxon>Gammaproteobacteria</taxon>
        <taxon>Enterobacterales</taxon>
        <taxon>Morganellaceae</taxon>
        <taxon>Xenorhabdus</taxon>
    </lineage>
</organism>
<dbReference type="EMBL" id="JAQRFN010000017">
    <property type="protein sequence ID" value="MDC9597781.1"/>
    <property type="molecule type" value="Genomic_DNA"/>
</dbReference>
<evidence type="ECO:0000313" key="1">
    <source>
        <dbReference type="EMBL" id="MDC9597781.1"/>
    </source>
</evidence>
<comment type="caution">
    <text evidence="1">The sequence shown here is derived from an EMBL/GenBank/DDBJ whole genome shotgun (WGS) entry which is preliminary data.</text>
</comment>
<accession>A0ABT5LTM7</accession>
<reference evidence="1 2" key="1">
    <citation type="submission" date="2023-02" db="EMBL/GenBank/DDBJ databases">
        <title>Entomopathogenic bacteria.</title>
        <authorList>
            <person name="Machado R.A."/>
        </authorList>
    </citation>
    <scope>NUCLEOTIDE SEQUENCE [LARGE SCALE GENOMIC DNA]</scope>
    <source>
        <strain evidence="1 2">XENO-2</strain>
    </source>
</reference>
<dbReference type="RefSeq" id="WP_273576330.1">
    <property type="nucleotide sequence ID" value="NZ_JAQRFN010000017.1"/>
</dbReference>
<evidence type="ECO:0000313" key="2">
    <source>
        <dbReference type="Proteomes" id="UP001220225"/>
    </source>
</evidence>